<keyword evidence="3" id="KW-1185">Reference proteome</keyword>
<feature type="domain" description="Carboxymuconolactone decarboxylase-like" evidence="1">
    <location>
        <begin position="171"/>
        <end position="254"/>
    </location>
</feature>
<dbReference type="AlphaFoldDB" id="A0A0E3QS70"/>
<dbReference type="STRING" id="1434108.MSBRM_0275"/>
<feature type="domain" description="Carboxymuconolactone decarboxylase-like" evidence="1">
    <location>
        <begin position="35"/>
        <end position="118"/>
    </location>
</feature>
<dbReference type="InterPro" id="IPR003779">
    <property type="entry name" value="CMD-like"/>
</dbReference>
<dbReference type="GeneID" id="24843439"/>
<dbReference type="RefSeq" id="WP_048154228.1">
    <property type="nucleotide sequence ID" value="NZ_CP009528.1"/>
</dbReference>
<dbReference type="PATRIC" id="fig|1434108.4.peg.313"/>
<dbReference type="PANTHER" id="PTHR33570">
    <property type="entry name" value="4-CARBOXYMUCONOLACTONE DECARBOXYLASE FAMILY PROTEIN"/>
    <property type="match status" value="1"/>
</dbReference>
<dbReference type="HOGENOM" id="CLU_070025_0_0_2"/>
<dbReference type="Gene3D" id="1.20.1290.10">
    <property type="entry name" value="AhpD-like"/>
    <property type="match status" value="1"/>
</dbReference>
<dbReference type="EMBL" id="CP009528">
    <property type="protein sequence ID" value="AKB53273.1"/>
    <property type="molecule type" value="Genomic_DNA"/>
</dbReference>
<dbReference type="InterPro" id="IPR029032">
    <property type="entry name" value="AhpD-like"/>
</dbReference>
<dbReference type="KEGG" id="mby:MSBRM_0275"/>
<dbReference type="GO" id="GO:0047575">
    <property type="term" value="F:4-carboxymuconolactone decarboxylase activity"/>
    <property type="evidence" value="ECO:0007669"/>
    <property type="project" value="UniProtKB-EC"/>
</dbReference>
<name>A0A0E3QS70_METBA</name>
<evidence type="ECO:0000259" key="1">
    <source>
        <dbReference type="Pfam" id="PF02627"/>
    </source>
</evidence>
<sequence>MGISEIANKNYEELFPDYKSTLKIDHKSTLKITDPELLEIFDNFAFDEVISYGNLDTKTRLMVILASLIASQTLNEYKVMLGAALNVGVTPIEVKEIVYQSVPYVGMAKAFDFIHATNEILESRGVKLPLEGQSTTSPETRFEKGLEVQKEIFGDIIDKMYEAAPENQIHIQKYLSANCFGDYYTRKGLDVKTRELLTFSMILSLGGCEPQLKGHIQGNLNVGNDKETLLSAVTQLLPYIGYPRTLNAIACLNEVIPE</sequence>
<keyword evidence="2" id="KW-0456">Lyase</keyword>
<organism evidence="2 3">
    <name type="scientific">Methanosarcina barkeri MS</name>
    <dbReference type="NCBI Taxonomy" id="1434108"/>
    <lineage>
        <taxon>Archaea</taxon>
        <taxon>Methanobacteriati</taxon>
        <taxon>Methanobacteriota</taxon>
        <taxon>Stenosarchaea group</taxon>
        <taxon>Methanomicrobia</taxon>
        <taxon>Methanosarcinales</taxon>
        <taxon>Methanosarcinaceae</taxon>
        <taxon>Methanosarcina</taxon>
    </lineage>
</organism>
<dbReference type="Proteomes" id="UP000033033">
    <property type="component" value="Chromosome"/>
</dbReference>
<dbReference type="PANTHER" id="PTHR33570:SF2">
    <property type="entry name" value="CARBOXYMUCONOLACTONE DECARBOXYLASE-LIKE DOMAIN-CONTAINING PROTEIN"/>
    <property type="match status" value="1"/>
</dbReference>
<gene>
    <name evidence="2" type="ORF">MSBRM_0275</name>
</gene>
<accession>A0A0E3QS70</accession>
<evidence type="ECO:0000313" key="2">
    <source>
        <dbReference type="EMBL" id="AKB53273.1"/>
    </source>
</evidence>
<evidence type="ECO:0000313" key="3">
    <source>
        <dbReference type="Proteomes" id="UP000033033"/>
    </source>
</evidence>
<dbReference type="Pfam" id="PF02627">
    <property type="entry name" value="CMD"/>
    <property type="match status" value="2"/>
</dbReference>
<dbReference type="SUPFAM" id="SSF69118">
    <property type="entry name" value="AhpD-like"/>
    <property type="match status" value="1"/>
</dbReference>
<dbReference type="EC" id="4.1.1.44" evidence="2"/>
<reference evidence="2 3" key="1">
    <citation type="submission" date="2014-07" db="EMBL/GenBank/DDBJ databases">
        <title>Methanogenic archaea and the global carbon cycle.</title>
        <authorList>
            <person name="Henriksen J.R."/>
            <person name="Luke J."/>
            <person name="Reinhart S."/>
            <person name="Benedict M.N."/>
            <person name="Youngblut N.D."/>
            <person name="Metcalf M.E."/>
            <person name="Whitaker R.J."/>
            <person name="Metcalf W.W."/>
        </authorList>
    </citation>
    <scope>NUCLEOTIDE SEQUENCE [LARGE SCALE GENOMIC DNA]</scope>
    <source>
        <strain evidence="2 3">MS</strain>
    </source>
</reference>
<dbReference type="InterPro" id="IPR052512">
    <property type="entry name" value="4CMD/NDH-1_regulator"/>
</dbReference>
<proteinExistence type="predicted"/>
<protein>
    <submittedName>
        <fullName evidence="2">4-carboxymuconolactone decarboxylase</fullName>
        <ecNumber evidence="2">4.1.1.44</ecNumber>
    </submittedName>
</protein>
<dbReference type="GO" id="GO:0051920">
    <property type="term" value="F:peroxiredoxin activity"/>
    <property type="evidence" value="ECO:0007669"/>
    <property type="project" value="InterPro"/>
</dbReference>